<dbReference type="PANTHER" id="PTHR40261">
    <property type="match status" value="1"/>
</dbReference>
<dbReference type="RefSeq" id="WP_377485304.1">
    <property type="nucleotide sequence ID" value="NZ_JBHLTN010000044.1"/>
</dbReference>
<dbReference type="Pfam" id="PF00355">
    <property type="entry name" value="Rieske"/>
    <property type="match status" value="1"/>
</dbReference>
<protein>
    <submittedName>
        <fullName evidence="6">Rieske (2Fe-2S) protein</fullName>
    </submittedName>
</protein>
<comment type="caution">
    <text evidence="6">The sequence shown here is derived from an EMBL/GenBank/DDBJ whole genome shotgun (WGS) entry which is preliminary data.</text>
</comment>
<evidence type="ECO:0000256" key="1">
    <source>
        <dbReference type="ARBA" id="ARBA00022714"/>
    </source>
</evidence>
<evidence type="ECO:0000259" key="5">
    <source>
        <dbReference type="PROSITE" id="PS51296"/>
    </source>
</evidence>
<name>A0ABV6Q000_9BURK</name>
<evidence type="ECO:0000256" key="4">
    <source>
        <dbReference type="ARBA" id="ARBA00023014"/>
    </source>
</evidence>
<dbReference type="PANTHER" id="PTHR40261:SF1">
    <property type="entry name" value="RIESKE DOMAIN-CONTAINING PROTEIN"/>
    <property type="match status" value="1"/>
</dbReference>
<organism evidence="6 7">
    <name type="scientific">Ottowia pentelensis</name>
    <dbReference type="NCBI Taxonomy" id="511108"/>
    <lineage>
        <taxon>Bacteria</taxon>
        <taxon>Pseudomonadati</taxon>
        <taxon>Pseudomonadota</taxon>
        <taxon>Betaproteobacteria</taxon>
        <taxon>Burkholderiales</taxon>
        <taxon>Comamonadaceae</taxon>
        <taxon>Ottowia</taxon>
    </lineage>
</organism>
<dbReference type="PROSITE" id="PS51296">
    <property type="entry name" value="RIESKE"/>
    <property type="match status" value="1"/>
</dbReference>
<gene>
    <name evidence="6" type="ORF">ACFFGG_18385</name>
</gene>
<dbReference type="InterPro" id="IPR017941">
    <property type="entry name" value="Rieske_2Fe-2S"/>
</dbReference>
<keyword evidence="3" id="KW-0408">Iron</keyword>
<evidence type="ECO:0000256" key="3">
    <source>
        <dbReference type="ARBA" id="ARBA00023004"/>
    </source>
</evidence>
<dbReference type="InterPro" id="IPR036922">
    <property type="entry name" value="Rieske_2Fe-2S_sf"/>
</dbReference>
<dbReference type="EMBL" id="JBHLTN010000044">
    <property type="protein sequence ID" value="MFC0594523.1"/>
    <property type="molecule type" value="Genomic_DNA"/>
</dbReference>
<reference evidence="6 7" key="1">
    <citation type="submission" date="2024-09" db="EMBL/GenBank/DDBJ databases">
        <authorList>
            <person name="Sun Q."/>
            <person name="Mori K."/>
        </authorList>
    </citation>
    <scope>NUCLEOTIDE SEQUENCE [LARGE SCALE GENOMIC DNA]</scope>
    <source>
        <strain evidence="6 7">NCAIM B.02336</strain>
    </source>
</reference>
<accession>A0ABV6Q000</accession>
<proteinExistence type="predicted"/>
<keyword evidence="4" id="KW-0411">Iron-sulfur</keyword>
<sequence>MSTDTPIELCASAELSEGGLAVPFDVVYDGESCRAFAIRFEGRVHAYLNRCTHVAMELDWQPNRFFDDTGQWLLCASHGAVYAPDTGEGVAGPCQGGLVKIELIEADGTVRWQPTERLQPVVF</sequence>
<keyword evidence="2" id="KW-0479">Metal-binding</keyword>
<feature type="domain" description="Rieske" evidence="5">
    <location>
        <begin position="7"/>
        <end position="112"/>
    </location>
</feature>
<dbReference type="CDD" id="cd03467">
    <property type="entry name" value="Rieske"/>
    <property type="match status" value="1"/>
</dbReference>
<keyword evidence="1" id="KW-0001">2Fe-2S</keyword>
<evidence type="ECO:0000313" key="7">
    <source>
        <dbReference type="Proteomes" id="UP001589834"/>
    </source>
</evidence>
<keyword evidence="7" id="KW-1185">Reference proteome</keyword>
<dbReference type="Proteomes" id="UP001589834">
    <property type="component" value="Unassembled WGS sequence"/>
</dbReference>
<dbReference type="Gene3D" id="2.102.10.10">
    <property type="entry name" value="Rieske [2Fe-2S] iron-sulphur domain"/>
    <property type="match status" value="1"/>
</dbReference>
<evidence type="ECO:0000256" key="2">
    <source>
        <dbReference type="ARBA" id="ARBA00022723"/>
    </source>
</evidence>
<dbReference type="SUPFAM" id="SSF50022">
    <property type="entry name" value="ISP domain"/>
    <property type="match status" value="1"/>
</dbReference>
<evidence type="ECO:0000313" key="6">
    <source>
        <dbReference type="EMBL" id="MFC0594523.1"/>
    </source>
</evidence>